<sequence length="166" mass="18659">MARRTCEADEDTTIVAPVTVDGTDYTLRRDLTMKDTVPLTKVYNFGCHLQSSDGDIIECVPISKQPAFDHPFLKYHKIQPNYHPEELFDDNKVSPTKSKEKGIHIPQRTKEDDTLRASSVKIYGKKKHRTVILPKSAEPGLTTKVVTSADIMNFSISKCIGFIVHA</sequence>
<proteinExistence type="predicted"/>
<dbReference type="InterPro" id="IPR053168">
    <property type="entry name" value="Glutamic_endopeptidase"/>
</dbReference>
<evidence type="ECO:0000259" key="1">
    <source>
        <dbReference type="Pfam" id="PF14365"/>
    </source>
</evidence>
<accession>A0ABQ8DZV6</accession>
<organism evidence="2 3">
    <name type="scientific">Brassica napus</name>
    <name type="common">Rape</name>
    <dbReference type="NCBI Taxonomy" id="3708"/>
    <lineage>
        <taxon>Eukaryota</taxon>
        <taxon>Viridiplantae</taxon>
        <taxon>Streptophyta</taxon>
        <taxon>Embryophyta</taxon>
        <taxon>Tracheophyta</taxon>
        <taxon>Spermatophyta</taxon>
        <taxon>Magnoliopsida</taxon>
        <taxon>eudicotyledons</taxon>
        <taxon>Gunneridae</taxon>
        <taxon>Pentapetalae</taxon>
        <taxon>rosids</taxon>
        <taxon>malvids</taxon>
        <taxon>Brassicales</taxon>
        <taxon>Brassicaceae</taxon>
        <taxon>Brassiceae</taxon>
        <taxon>Brassica</taxon>
    </lineage>
</organism>
<dbReference type="InterPro" id="IPR025521">
    <property type="entry name" value="Neprosin_propep"/>
</dbReference>
<gene>
    <name evidence="2" type="ORF">HID58_012006</name>
</gene>
<dbReference type="EMBL" id="JAGKQM010000003">
    <property type="protein sequence ID" value="KAH0934889.1"/>
    <property type="molecule type" value="Genomic_DNA"/>
</dbReference>
<feature type="domain" description="Neprosin activation peptide" evidence="1">
    <location>
        <begin position="49"/>
        <end position="140"/>
    </location>
</feature>
<dbReference type="PANTHER" id="PTHR31589:SF24">
    <property type="entry name" value="OS07G0205500 PROTEIN"/>
    <property type="match status" value="1"/>
</dbReference>
<name>A0ABQ8DZV6_BRANA</name>
<reference evidence="2 3" key="1">
    <citation type="submission" date="2021-05" db="EMBL/GenBank/DDBJ databases">
        <title>Genome Assembly of Synthetic Allotetraploid Brassica napus Reveals Homoeologous Exchanges between Subgenomes.</title>
        <authorList>
            <person name="Davis J.T."/>
        </authorList>
    </citation>
    <scope>NUCLEOTIDE SEQUENCE [LARGE SCALE GENOMIC DNA]</scope>
    <source>
        <strain evidence="3">cv. Da-Ae</strain>
        <tissue evidence="2">Seedling</tissue>
    </source>
</reference>
<dbReference type="Proteomes" id="UP000824890">
    <property type="component" value="Unassembled WGS sequence"/>
</dbReference>
<evidence type="ECO:0000313" key="2">
    <source>
        <dbReference type="EMBL" id="KAH0934889.1"/>
    </source>
</evidence>
<evidence type="ECO:0000313" key="3">
    <source>
        <dbReference type="Proteomes" id="UP000824890"/>
    </source>
</evidence>
<comment type="caution">
    <text evidence="2">The sequence shown here is derived from an EMBL/GenBank/DDBJ whole genome shotgun (WGS) entry which is preliminary data.</text>
</comment>
<dbReference type="Pfam" id="PF14365">
    <property type="entry name" value="Neprosin_AP"/>
    <property type="match status" value="1"/>
</dbReference>
<dbReference type="PANTHER" id="PTHR31589">
    <property type="entry name" value="PROTEIN, PUTATIVE (DUF239)-RELATED-RELATED"/>
    <property type="match status" value="1"/>
</dbReference>
<keyword evidence="3" id="KW-1185">Reference proteome</keyword>
<protein>
    <recommendedName>
        <fullName evidence="1">Neprosin activation peptide domain-containing protein</fullName>
    </recommendedName>
</protein>